<evidence type="ECO:0000256" key="1">
    <source>
        <dbReference type="ARBA" id="ARBA00004370"/>
    </source>
</evidence>
<dbReference type="PANTHER" id="PTHR37042:SF4">
    <property type="entry name" value="OUTER MEMBRANE PROTEIN RV1973"/>
    <property type="match status" value="1"/>
</dbReference>
<feature type="compositionally biased region" description="Low complexity" evidence="3">
    <location>
        <begin position="58"/>
        <end position="67"/>
    </location>
</feature>
<organism evidence="5 6">
    <name type="scientific">Nocardia uniformis</name>
    <dbReference type="NCBI Taxonomy" id="53432"/>
    <lineage>
        <taxon>Bacteria</taxon>
        <taxon>Bacillati</taxon>
        <taxon>Actinomycetota</taxon>
        <taxon>Actinomycetes</taxon>
        <taxon>Mycobacteriales</taxon>
        <taxon>Nocardiaceae</taxon>
        <taxon>Nocardia</taxon>
    </lineage>
</organism>
<dbReference type="RefSeq" id="WP_084520867.1">
    <property type="nucleotide sequence ID" value="NZ_JABELX010000012.1"/>
</dbReference>
<evidence type="ECO:0000256" key="2">
    <source>
        <dbReference type="ARBA" id="ARBA00023136"/>
    </source>
</evidence>
<evidence type="ECO:0000313" key="6">
    <source>
        <dbReference type="Proteomes" id="UP000586827"/>
    </source>
</evidence>
<feature type="compositionally biased region" description="Pro residues" evidence="3">
    <location>
        <begin position="283"/>
        <end position="292"/>
    </location>
</feature>
<keyword evidence="4" id="KW-0812">Transmembrane</keyword>
<gene>
    <name evidence="5" type="ORF">HLB23_29195</name>
</gene>
<dbReference type="PANTHER" id="PTHR37042">
    <property type="entry name" value="OUTER MEMBRANE PROTEIN RV1973"/>
    <property type="match status" value="1"/>
</dbReference>
<sequence length="292" mass="29966">MSDDAAQDKTTENDSTAKAETGGSADTTAKPETEATTEVKAAAEPKSDTAAEPKADTTAEPEAAATPSLDKKSDAPAAVPAAKVREPKAATPAPAPAAAGAGVPASLPLIGAFAAGVLLVASIATGTWFFMQNRTHVNELAARDDAKAAACEFGKAVSNYDAKNLDEYFDSVNSKSTGQWGQFFGGATDALKEAMQSVNARSTLDEIHCAYESGDENKAQVVLIITQVRSNSVVQAPDMLTVSGVADMEKKDGKWLVANFDSPALKGLAPTGNGQQTEQPAPTTEPAPAPGN</sequence>
<feature type="compositionally biased region" description="Basic and acidic residues" evidence="3">
    <location>
        <begin position="41"/>
        <end position="57"/>
    </location>
</feature>
<dbReference type="GO" id="GO:0016020">
    <property type="term" value="C:membrane"/>
    <property type="evidence" value="ECO:0007669"/>
    <property type="project" value="UniProtKB-SubCell"/>
</dbReference>
<reference evidence="5 6" key="1">
    <citation type="submission" date="2020-05" db="EMBL/GenBank/DDBJ databases">
        <title>MicrobeNet Type strains.</title>
        <authorList>
            <person name="Nicholson A.C."/>
        </authorList>
    </citation>
    <scope>NUCLEOTIDE SEQUENCE [LARGE SCALE GENOMIC DNA]</scope>
    <source>
        <strain evidence="5 6">JCM 3224</strain>
    </source>
</reference>
<proteinExistence type="predicted"/>
<keyword evidence="6" id="KW-1185">Reference proteome</keyword>
<evidence type="ECO:0000256" key="3">
    <source>
        <dbReference type="SAM" id="MobiDB-lite"/>
    </source>
</evidence>
<keyword evidence="2 4" id="KW-0472">Membrane</keyword>
<feature type="compositionally biased region" description="Basic and acidic residues" evidence="3">
    <location>
        <begin position="1"/>
        <end position="17"/>
    </location>
</feature>
<feature type="region of interest" description="Disordered" evidence="3">
    <location>
        <begin position="266"/>
        <end position="292"/>
    </location>
</feature>
<dbReference type="EMBL" id="JABELX010000012">
    <property type="protein sequence ID" value="NNH73883.1"/>
    <property type="molecule type" value="Genomic_DNA"/>
</dbReference>
<keyword evidence="4" id="KW-1133">Transmembrane helix</keyword>
<evidence type="ECO:0000256" key="4">
    <source>
        <dbReference type="SAM" id="Phobius"/>
    </source>
</evidence>
<feature type="compositionally biased region" description="Low complexity" evidence="3">
    <location>
        <begin position="89"/>
        <end position="101"/>
    </location>
</feature>
<feature type="compositionally biased region" description="Low complexity" evidence="3">
    <location>
        <begin position="27"/>
        <end position="40"/>
    </location>
</feature>
<dbReference type="Gene3D" id="3.10.450.50">
    <property type="match status" value="1"/>
</dbReference>
<feature type="region of interest" description="Disordered" evidence="3">
    <location>
        <begin position="1"/>
        <end position="101"/>
    </location>
</feature>
<feature type="transmembrane region" description="Helical" evidence="4">
    <location>
        <begin position="109"/>
        <end position="130"/>
    </location>
</feature>
<dbReference type="Proteomes" id="UP000586827">
    <property type="component" value="Unassembled WGS sequence"/>
</dbReference>
<evidence type="ECO:0000313" key="5">
    <source>
        <dbReference type="EMBL" id="NNH73883.1"/>
    </source>
</evidence>
<accession>A0A849C580</accession>
<dbReference type="AlphaFoldDB" id="A0A849C580"/>
<comment type="caution">
    <text evidence="5">The sequence shown here is derived from an EMBL/GenBank/DDBJ whole genome shotgun (WGS) entry which is preliminary data.</text>
</comment>
<evidence type="ECO:0008006" key="7">
    <source>
        <dbReference type="Google" id="ProtNLM"/>
    </source>
</evidence>
<comment type="subcellular location">
    <subcellularLocation>
        <location evidence="1">Membrane</location>
    </subcellularLocation>
</comment>
<name>A0A849C580_9NOCA</name>
<protein>
    <recommendedName>
        <fullName evidence="7">Mce-associated membrane protein</fullName>
    </recommendedName>
</protein>